<comment type="caution">
    <text evidence="2">The sequence shown here is derived from an EMBL/GenBank/DDBJ whole genome shotgun (WGS) entry which is preliminary data.</text>
</comment>
<evidence type="ECO:0000256" key="1">
    <source>
        <dbReference type="SAM" id="Phobius"/>
    </source>
</evidence>
<feature type="transmembrane region" description="Helical" evidence="1">
    <location>
        <begin position="445"/>
        <end position="463"/>
    </location>
</feature>
<keyword evidence="1" id="KW-0472">Membrane</keyword>
<feature type="transmembrane region" description="Helical" evidence="1">
    <location>
        <begin position="151"/>
        <end position="171"/>
    </location>
</feature>
<feature type="transmembrane region" description="Helical" evidence="1">
    <location>
        <begin position="539"/>
        <end position="572"/>
    </location>
</feature>
<feature type="transmembrane region" description="Helical" evidence="1">
    <location>
        <begin position="768"/>
        <end position="785"/>
    </location>
</feature>
<feature type="transmembrane region" description="Helical" evidence="1">
    <location>
        <begin position="84"/>
        <end position="102"/>
    </location>
</feature>
<evidence type="ECO:0000313" key="2">
    <source>
        <dbReference type="EMBL" id="PZS94711.1"/>
    </source>
</evidence>
<feature type="transmembrane region" description="Helical" evidence="1">
    <location>
        <begin position="114"/>
        <end position="144"/>
    </location>
</feature>
<keyword evidence="1" id="KW-0812">Transmembrane</keyword>
<dbReference type="EMBL" id="LXXM01000090">
    <property type="protein sequence ID" value="PZS94711.1"/>
    <property type="molecule type" value="Genomic_DNA"/>
</dbReference>
<feature type="transmembrane region" description="Helical" evidence="1">
    <location>
        <begin position="177"/>
        <end position="196"/>
    </location>
</feature>
<accession>A0A2W6IGH0</accession>
<feature type="transmembrane region" description="Helical" evidence="1">
    <location>
        <begin position="584"/>
        <end position="613"/>
    </location>
</feature>
<feature type="transmembrane region" description="Helical" evidence="1">
    <location>
        <begin position="368"/>
        <end position="388"/>
    </location>
</feature>
<feature type="transmembrane region" description="Helical" evidence="1">
    <location>
        <begin position="625"/>
        <end position="646"/>
    </location>
</feature>
<name>A0A2W6IGH0_STEMA</name>
<gene>
    <name evidence="2" type="ORF">A7X83_04765</name>
</gene>
<reference evidence="2 3" key="1">
    <citation type="submission" date="2016-05" db="EMBL/GenBank/DDBJ databases">
        <authorList>
            <person name="Lavstsen T."/>
            <person name="Jespersen J.S."/>
        </authorList>
    </citation>
    <scope>NUCLEOTIDE SEQUENCE [LARGE SCALE GENOMIC DNA]</scope>
    <source>
        <strain evidence="2 3">SM-5815</strain>
    </source>
</reference>
<feature type="transmembrane region" description="Helical" evidence="1">
    <location>
        <begin position="505"/>
        <end position="527"/>
    </location>
</feature>
<dbReference type="RefSeq" id="WP_111111835.1">
    <property type="nucleotide sequence ID" value="NZ_LXXM01000090.1"/>
</dbReference>
<organism evidence="2 3">
    <name type="scientific">Stenotrophomonas maltophilia</name>
    <name type="common">Pseudomonas maltophilia</name>
    <name type="synonym">Xanthomonas maltophilia</name>
    <dbReference type="NCBI Taxonomy" id="40324"/>
    <lineage>
        <taxon>Bacteria</taxon>
        <taxon>Pseudomonadati</taxon>
        <taxon>Pseudomonadota</taxon>
        <taxon>Gammaproteobacteria</taxon>
        <taxon>Lysobacterales</taxon>
        <taxon>Lysobacteraceae</taxon>
        <taxon>Stenotrophomonas</taxon>
        <taxon>Stenotrophomonas maltophilia group</taxon>
    </lineage>
</organism>
<dbReference type="Proteomes" id="UP000249614">
    <property type="component" value="Unassembled WGS sequence"/>
</dbReference>
<dbReference type="AlphaFoldDB" id="A0A2W6IGH0"/>
<protein>
    <submittedName>
        <fullName evidence="2">Uncharacterized protein</fullName>
    </submittedName>
</protein>
<feature type="transmembrane region" description="Helical" evidence="1">
    <location>
        <begin position="790"/>
        <end position="810"/>
    </location>
</feature>
<proteinExistence type="predicted"/>
<feature type="transmembrane region" description="Helical" evidence="1">
    <location>
        <begin position="394"/>
        <end position="410"/>
    </location>
</feature>
<feature type="transmembrane region" description="Helical" evidence="1">
    <location>
        <begin position="816"/>
        <end position="835"/>
    </location>
</feature>
<feature type="transmembrane region" description="Helical" evidence="1">
    <location>
        <begin position="337"/>
        <end position="361"/>
    </location>
</feature>
<sequence>MTKEGFQVEGRDAPFSPSVVSLSLLVVYVLWLVTAMSLAVALQPQPSGDWAYYWNASTDPSGYLRGGPSIYLLAPFKLAGAEPWLGALLLNCVVAGWMLFAADRLDSTRHRVPTLLIVAYLMLLAPFASIVQVDMVAAGWLIAAIWSGKRLAAQGGLANAVWMVVFLGLTGATRTQYFLVFLAMAGILLLCTILLREGARRRLLTLAGLLLLGAGLGATLDFASRSLAGNSGQLRTGLGVTLYTGLLSSSSSGNWCGGWTPEASAMAKEDAEISLPAAVAKRLQEKEASHWRDVVLCKSKRILLPEPYAWDWLVGADGTRSRLEQDPRLAVRFSAVAGSYGVAFGWVRSLCMVLLLAGIGLAIAGRDWIGALVLAAWVLGFWFVHGLLEVQGRYFLGMVLAIPFLYAVVAERRQWTSPQATSRLSVGREHWVRFMSLVTKFKGELIQAAGMTLLWTLAAWWLASTFLPAPISDWEYYWYAASALDDYHRGGLALLLLAVPKALGLSPWLSALLLNVAAVFCLALACNHLDKSRYRLPTVLLWLYLCLLVPYAGIVQLDMLSAAALAIAIVSGRAFLLGADRRGAALMVLALVFATSTRTQYSLVLLAFVALLAPFTLLRPRRARWTWLLCLVAVGAVLGGVVDSAWRSKAGNAGSFRTGLGVTLYNGLLTSSTDAATCGAWSPGGTQAAAEDLHLSLPQAVRNRLAAQDSGHWLKVIECKTRMIVLAQPYAWYWFSDAPVAKDKLAAHPFFASRMGELTQWYDRVYKITRTLILLLVMVTVFLLVRRRALLDAAIPLAWLVSFWCVHVALEIQGRYFLGMLLLAPLFCAAVWPCLHGWKLGAERKSVAGEGVDEAAESASARVPG</sequence>
<evidence type="ECO:0000313" key="3">
    <source>
        <dbReference type="Proteomes" id="UP000249614"/>
    </source>
</evidence>
<feature type="transmembrane region" description="Helical" evidence="1">
    <location>
        <begin position="20"/>
        <end position="42"/>
    </location>
</feature>
<keyword evidence="1" id="KW-1133">Transmembrane helix</keyword>